<keyword evidence="3" id="KW-1185">Reference proteome</keyword>
<sequence length="101" mass="11152">VPSVQDIQDETLALFGKQPCLWQAKAAQAFLQGNDIICIAGTSMGKRLTFWMPLLFCLKAIQIIITPLNQLGKQQVEGLESMGLQAITINTDTAKEKIYEV</sequence>
<feature type="non-terminal residue" evidence="2">
    <location>
        <position position="101"/>
    </location>
</feature>
<accession>A0A0C3K8K3</accession>
<dbReference type="OrthoDB" id="10261556at2759"/>
<dbReference type="InterPro" id="IPR027417">
    <property type="entry name" value="P-loop_NTPase"/>
</dbReference>
<dbReference type="GO" id="GO:0005524">
    <property type="term" value="F:ATP binding"/>
    <property type="evidence" value="ECO:0007669"/>
    <property type="project" value="InterPro"/>
</dbReference>
<reference evidence="3" key="2">
    <citation type="submission" date="2015-01" db="EMBL/GenBank/DDBJ databases">
        <title>Evolutionary Origins and Diversification of the Mycorrhizal Mutualists.</title>
        <authorList>
            <consortium name="DOE Joint Genome Institute"/>
            <consortium name="Mycorrhizal Genomics Consortium"/>
            <person name="Kohler A."/>
            <person name="Kuo A."/>
            <person name="Nagy L.G."/>
            <person name="Floudas D."/>
            <person name="Copeland A."/>
            <person name="Barry K.W."/>
            <person name="Cichocki N."/>
            <person name="Veneault-Fourrey C."/>
            <person name="LaButti K."/>
            <person name="Lindquist E.A."/>
            <person name="Lipzen A."/>
            <person name="Lundell T."/>
            <person name="Morin E."/>
            <person name="Murat C."/>
            <person name="Riley R."/>
            <person name="Ohm R."/>
            <person name="Sun H."/>
            <person name="Tunlid A."/>
            <person name="Henrissat B."/>
            <person name="Grigoriev I.V."/>
            <person name="Hibbett D.S."/>
            <person name="Martin F."/>
        </authorList>
    </citation>
    <scope>NUCLEOTIDE SEQUENCE [LARGE SCALE GENOMIC DNA]</scope>
    <source>
        <strain evidence="3">Marx 270</strain>
    </source>
</reference>
<evidence type="ECO:0000259" key="1">
    <source>
        <dbReference type="Pfam" id="PF00270"/>
    </source>
</evidence>
<protein>
    <recommendedName>
        <fullName evidence="1">DEAD/DEAH-box helicase domain-containing protein</fullName>
    </recommendedName>
</protein>
<name>A0A0C3K8K3_PISTI</name>
<dbReference type="Proteomes" id="UP000054217">
    <property type="component" value="Unassembled WGS sequence"/>
</dbReference>
<dbReference type="HOGENOM" id="CLU_001103_20_0_1"/>
<feature type="non-terminal residue" evidence="2">
    <location>
        <position position="1"/>
    </location>
</feature>
<dbReference type="AlphaFoldDB" id="A0A0C3K8K3"/>
<organism evidence="2 3">
    <name type="scientific">Pisolithus tinctorius Marx 270</name>
    <dbReference type="NCBI Taxonomy" id="870435"/>
    <lineage>
        <taxon>Eukaryota</taxon>
        <taxon>Fungi</taxon>
        <taxon>Dikarya</taxon>
        <taxon>Basidiomycota</taxon>
        <taxon>Agaricomycotina</taxon>
        <taxon>Agaricomycetes</taxon>
        <taxon>Agaricomycetidae</taxon>
        <taxon>Boletales</taxon>
        <taxon>Sclerodermatineae</taxon>
        <taxon>Pisolithaceae</taxon>
        <taxon>Pisolithus</taxon>
    </lineage>
</organism>
<dbReference type="InterPro" id="IPR011545">
    <property type="entry name" value="DEAD/DEAH_box_helicase_dom"/>
</dbReference>
<dbReference type="Pfam" id="PF00270">
    <property type="entry name" value="DEAD"/>
    <property type="match status" value="1"/>
</dbReference>
<gene>
    <name evidence="2" type="ORF">M404DRAFT_49712</name>
</gene>
<evidence type="ECO:0000313" key="2">
    <source>
        <dbReference type="EMBL" id="KIO05892.1"/>
    </source>
</evidence>
<evidence type="ECO:0000313" key="3">
    <source>
        <dbReference type="Proteomes" id="UP000054217"/>
    </source>
</evidence>
<reference evidence="2 3" key="1">
    <citation type="submission" date="2014-04" db="EMBL/GenBank/DDBJ databases">
        <authorList>
            <consortium name="DOE Joint Genome Institute"/>
            <person name="Kuo A."/>
            <person name="Kohler A."/>
            <person name="Costa M.D."/>
            <person name="Nagy L.G."/>
            <person name="Floudas D."/>
            <person name="Copeland A."/>
            <person name="Barry K.W."/>
            <person name="Cichocki N."/>
            <person name="Veneault-Fourrey C."/>
            <person name="LaButti K."/>
            <person name="Lindquist E.A."/>
            <person name="Lipzen A."/>
            <person name="Lundell T."/>
            <person name="Morin E."/>
            <person name="Murat C."/>
            <person name="Sun H."/>
            <person name="Tunlid A."/>
            <person name="Henrissat B."/>
            <person name="Grigoriev I.V."/>
            <person name="Hibbett D.S."/>
            <person name="Martin F."/>
            <person name="Nordberg H.P."/>
            <person name="Cantor M.N."/>
            <person name="Hua S.X."/>
        </authorList>
    </citation>
    <scope>NUCLEOTIDE SEQUENCE [LARGE SCALE GENOMIC DNA]</scope>
    <source>
        <strain evidence="2 3">Marx 270</strain>
    </source>
</reference>
<dbReference type="Gene3D" id="3.40.50.300">
    <property type="entry name" value="P-loop containing nucleotide triphosphate hydrolases"/>
    <property type="match status" value="1"/>
</dbReference>
<dbReference type="GO" id="GO:0003676">
    <property type="term" value="F:nucleic acid binding"/>
    <property type="evidence" value="ECO:0007669"/>
    <property type="project" value="InterPro"/>
</dbReference>
<dbReference type="SUPFAM" id="SSF52540">
    <property type="entry name" value="P-loop containing nucleoside triphosphate hydrolases"/>
    <property type="match status" value="1"/>
</dbReference>
<feature type="domain" description="DEAD/DEAH-box helicase" evidence="1">
    <location>
        <begin position="23"/>
        <end position="85"/>
    </location>
</feature>
<dbReference type="InParanoid" id="A0A0C3K8K3"/>
<dbReference type="EMBL" id="KN831965">
    <property type="protein sequence ID" value="KIO05892.1"/>
    <property type="molecule type" value="Genomic_DNA"/>
</dbReference>
<proteinExistence type="predicted"/>